<protein>
    <submittedName>
        <fullName evidence="1">Uncharacterized protein</fullName>
    </submittedName>
</protein>
<name>A0ABS2T3V1_9HYPH</name>
<accession>A0ABS2T3V1</accession>
<reference evidence="1 2" key="1">
    <citation type="submission" date="2021-01" db="EMBL/GenBank/DDBJ databases">
        <title>Genomic Encyclopedia of Type Strains, Phase IV (KMG-IV): sequencing the most valuable type-strain genomes for metagenomic binning, comparative biology and taxonomic classification.</title>
        <authorList>
            <person name="Goeker M."/>
        </authorList>
    </citation>
    <scope>NUCLEOTIDE SEQUENCE [LARGE SCALE GENOMIC DNA]</scope>
    <source>
        <strain evidence="1 2">DSM 6130</strain>
    </source>
</reference>
<dbReference type="EMBL" id="JAFBCY010000001">
    <property type="protein sequence ID" value="MBM7850838.1"/>
    <property type="molecule type" value="Genomic_DNA"/>
</dbReference>
<dbReference type="Pfam" id="PF22281">
    <property type="entry name" value="DUF6959"/>
    <property type="match status" value="1"/>
</dbReference>
<comment type="caution">
    <text evidence="1">The sequence shown here is derived from an EMBL/GenBank/DDBJ whole genome shotgun (WGS) entry which is preliminary data.</text>
</comment>
<evidence type="ECO:0000313" key="1">
    <source>
        <dbReference type="EMBL" id="MBM7850838.1"/>
    </source>
</evidence>
<dbReference type="Proteomes" id="UP000758856">
    <property type="component" value="Unassembled WGS sequence"/>
</dbReference>
<evidence type="ECO:0000313" key="2">
    <source>
        <dbReference type="Proteomes" id="UP000758856"/>
    </source>
</evidence>
<gene>
    <name evidence="1" type="ORF">JOD31_001050</name>
</gene>
<dbReference type="InterPro" id="IPR053801">
    <property type="entry name" value="DUF6959"/>
</dbReference>
<keyword evidence="2" id="KW-1185">Reference proteome</keyword>
<dbReference type="RefSeq" id="WP_204949209.1">
    <property type="nucleotide sequence ID" value="NZ_BSFF01000002.1"/>
</dbReference>
<organism evidence="1 2">
    <name type="scientific">Methylopila capsulata</name>
    <dbReference type="NCBI Taxonomy" id="61654"/>
    <lineage>
        <taxon>Bacteria</taxon>
        <taxon>Pseudomonadati</taxon>
        <taxon>Pseudomonadota</taxon>
        <taxon>Alphaproteobacteria</taxon>
        <taxon>Hyphomicrobiales</taxon>
        <taxon>Methylopilaceae</taxon>
        <taxon>Methylopila</taxon>
    </lineage>
</organism>
<sequence length="92" mass="10411">MRTEIVEIFSDQTNAAIMRHPGRAFPGVLVQGDSLHALCHRADLACEQLSRKSPGYEELNELRNALWSYLNHYKATLQAHGIALPFSENRSF</sequence>
<proteinExistence type="predicted"/>